<dbReference type="InterPro" id="IPR015889">
    <property type="entry name" value="Intradiol_dOase_core"/>
</dbReference>
<organism evidence="5 6">
    <name type="scientific">Lutimonas vermicola</name>
    <dbReference type="NCBI Taxonomy" id="414288"/>
    <lineage>
        <taxon>Bacteria</taxon>
        <taxon>Pseudomonadati</taxon>
        <taxon>Bacteroidota</taxon>
        <taxon>Flavobacteriia</taxon>
        <taxon>Flavobacteriales</taxon>
        <taxon>Flavobacteriaceae</taxon>
        <taxon>Lutimonas</taxon>
    </lineage>
</organism>
<protein>
    <recommendedName>
        <fullName evidence="4">Intradiol ring-cleavage dioxygenases domain-containing protein</fullName>
    </recommendedName>
</protein>
<name>A0ABU9L412_9FLAO</name>
<dbReference type="PANTHER" id="PTHR33711">
    <property type="entry name" value="DIOXYGENASE, PUTATIVE (AFU_ORTHOLOGUE AFUA_2G02910)-RELATED"/>
    <property type="match status" value="1"/>
</dbReference>
<feature type="domain" description="Intradiol ring-cleavage dioxygenases" evidence="4">
    <location>
        <begin position="31"/>
        <end position="171"/>
    </location>
</feature>
<gene>
    <name evidence="5" type="ORF">AABB81_10660</name>
</gene>
<dbReference type="Gene3D" id="2.60.130.10">
    <property type="entry name" value="Aromatic compound dioxygenase"/>
    <property type="match status" value="1"/>
</dbReference>
<evidence type="ECO:0000256" key="3">
    <source>
        <dbReference type="ARBA" id="ARBA00023002"/>
    </source>
</evidence>
<evidence type="ECO:0000256" key="2">
    <source>
        <dbReference type="ARBA" id="ARBA00022964"/>
    </source>
</evidence>
<keyword evidence="2" id="KW-0223">Dioxygenase</keyword>
<keyword evidence="3" id="KW-0560">Oxidoreductase</keyword>
<dbReference type="SUPFAM" id="SSF49482">
    <property type="entry name" value="Aromatic compound dioxygenase"/>
    <property type="match status" value="1"/>
</dbReference>
<dbReference type="PANTHER" id="PTHR33711:SF10">
    <property type="entry name" value="INTRADIOL RING-CLEAVAGE DIOXYGENASES DOMAIN-CONTAINING PROTEIN"/>
    <property type="match status" value="1"/>
</dbReference>
<dbReference type="EMBL" id="JBCDNA010000002">
    <property type="protein sequence ID" value="MEL4456359.1"/>
    <property type="molecule type" value="Genomic_DNA"/>
</dbReference>
<sequence>MMAISVSAFGGIHWNGANFVGDSPTTTDILGPFYRPGAPMRSNIIPNSSTGTPMNLHGTVFNESGNIPLKGALVEIWQCDEKEHYDNASDDYLFRGAVKTGNKGQYSFKTIVPVPYKANPSDDSSWRPAHIHMRVSVPEQQDLITQIYFKGDQYIDNDTWASSPGAVNRVLPIVKNDQGNHSVVFDIIMNKEIPLDAQVYQKITGLYKMDDKSNIEFIKNDDLLFIKRNGHLLEGLRYIGNNTFEGGIGNPKVSFELLEKDGTSATVSFYGKTITGEKFLKYGE</sequence>
<dbReference type="RefSeq" id="WP_342160481.1">
    <property type="nucleotide sequence ID" value="NZ_JBCDNA010000002.1"/>
</dbReference>
<comment type="caution">
    <text evidence="5">The sequence shown here is derived from an EMBL/GenBank/DDBJ whole genome shotgun (WGS) entry which is preliminary data.</text>
</comment>
<dbReference type="InterPro" id="IPR000627">
    <property type="entry name" value="Intradiol_dOase_C"/>
</dbReference>
<reference evidence="5 6" key="1">
    <citation type="submission" date="2024-04" db="EMBL/GenBank/DDBJ databases">
        <title>whole genome sequencing of Lutimonas vermicola strain IMCC1616.</title>
        <authorList>
            <person name="Bae S.S."/>
        </authorList>
    </citation>
    <scope>NUCLEOTIDE SEQUENCE [LARGE SCALE GENOMIC DNA]</scope>
    <source>
        <strain evidence="5 6">IMCC1616</strain>
    </source>
</reference>
<evidence type="ECO:0000313" key="6">
    <source>
        <dbReference type="Proteomes" id="UP001474120"/>
    </source>
</evidence>
<evidence type="ECO:0000256" key="1">
    <source>
        <dbReference type="ARBA" id="ARBA00007825"/>
    </source>
</evidence>
<dbReference type="Proteomes" id="UP001474120">
    <property type="component" value="Unassembled WGS sequence"/>
</dbReference>
<keyword evidence="6" id="KW-1185">Reference proteome</keyword>
<dbReference type="InterPro" id="IPR050770">
    <property type="entry name" value="Intradiol_RC_Dioxygenase"/>
</dbReference>
<accession>A0ABU9L412</accession>
<evidence type="ECO:0000259" key="4">
    <source>
        <dbReference type="Pfam" id="PF00775"/>
    </source>
</evidence>
<proteinExistence type="inferred from homology"/>
<evidence type="ECO:0000313" key="5">
    <source>
        <dbReference type="EMBL" id="MEL4456359.1"/>
    </source>
</evidence>
<comment type="similarity">
    <text evidence="1">Belongs to the intradiol ring-cleavage dioxygenase family.</text>
</comment>
<dbReference type="Pfam" id="PF00775">
    <property type="entry name" value="Dioxygenase_C"/>
    <property type="match status" value="1"/>
</dbReference>